<evidence type="ECO:0008006" key="7">
    <source>
        <dbReference type="Google" id="ProtNLM"/>
    </source>
</evidence>
<dbReference type="PANTHER" id="PTHR13486">
    <property type="entry name" value="TELOMERE LENGTH AND SILENCING PROTEIN 1 TLS1 FAMILY MEMBER"/>
    <property type="match status" value="1"/>
</dbReference>
<evidence type="ECO:0000313" key="5">
    <source>
        <dbReference type="EnsemblMetazoa" id="GBRI027583-PA"/>
    </source>
</evidence>
<comment type="subcellular location">
    <subcellularLocation>
        <location evidence="1">Nucleus</location>
    </subcellularLocation>
</comment>
<dbReference type="AlphaFoldDB" id="A0A1A9WPX5"/>
<dbReference type="InterPro" id="IPR010756">
    <property type="entry name" value="Tls1-like"/>
</dbReference>
<protein>
    <recommendedName>
        <fullName evidence="7">Telomere length and silencing protein 1 homolog</fullName>
    </recommendedName>
</protein>
<reference evidence="6" key="1">
    <citation type="submission" date="2014-03" db="EMBL/GenBank/DDBJ databases">
        <authorList>
            <person name="Aksoy S."/>
            <person name="Warren W."/>
            <person name="Wilson R.K."/>
        </authorList>
    </citation>
    <scope>NUCLEOTIDE SEQUENCE [LARGE SCALE GENOMIC DNA]</scope>
    <source>
        <strain evidence="6">IAEA</strain>
    </source>
</reference>
<evidence type="ECO:0000256" key="3">
    <source>
        <dbReference type="ARBA" id="ARBA00023242"/>
    </source>
</evidence>
<dbReference type="EnsemblMetazoa" id="GBRI027583-RA">
    <property type="protein sequence ID" value="GBRI027583-PA"/>
    <property type="gene ID" value="GBRI027583"/>
</dbReference>
<dbReference type="VEuPathDB" id="VectorBase:GBRI027583"/>
<dbReference type="Pfam" id="PF07052">
    <property type="entry name" value="Hep_59"/>
    <property type="match status" value="1"/>
</dbReference>
<dbReference type="Proteomes" id="UP000091820">
    <property type="component" value="Unassembled WGS sequence"/>
</dbReference>
<proteinExistence type="inferred from homology"/>
<organism evidence="5 6">
    <name type="scientific">Glossina brevipalpis</name>
    <dbReference type="NCBI Taxonomy" id="37001"/>
    <lineage>
        <taxon>Eukaryota</taxon>
        <taxon>Metazoa</taxon>
        <taxon>Ecdysozoa</taxon>
        <taxon>Arthropoda</taxon>
        <taxon>Hexapoda</taxon>
        <taxon>Insecta</taxon>
        <taxon>Pterygota</taxon>
        <taxon>Neoptera</taxon>
        <taxon>Endopterygota</taxon>
        <taxon>Diptera</taxon>
        <taxon>Brachycera</taxon>
        <taxon>Muscomorpha</taxon>
        <taxon>Hippoboscoidea</taxon>
        <taxon>Glossinidae</taxon>
        <taxon>Glossina</taxon>
    </lineage>
</organism>
<dbReference type="STRING" id="37001.A0A1A9WPX5"/>
<evidence type="ECO:0000256" key="1">
    <source>
        <dbReference type="ARBA" id="ARBA00004123"/>
    </source>
</evidence>
<dbReference type="PANTHER" id="PTHR13486:SF2">
    <property type="entry name" value="SPLICING FACTOR C9ORF78"/>
    <property type="match status" value="1"/>
</dbReference>
<reference evidence="5" key="2">
    <citation type="submission" date="2020-05" db="UniProtKB">
        <authorList>
            <consortium name="EnsemblMetazoa"/>
        </authorList>
    </citation>
    <scope>IDENTIFICATION</scope>
    <source>
        <strain evidence="5">IAEA</strain>
    </source>
</reference>
<dbReference type="GO" id="GO:0000398">
    <property type="term" value="P:mRNA splicing, via spliceosome"/>
    <property type="evidence" value="ECO:0007669"/>
    <property type="project" value="TreeGrafter"/>
</dbReference>
<keyword evidence="6" id="KW-1185">Reference proteome</keyword>
<feature type="region of interest" description="Disordered" evidence="4">
    <location>
        <begin position="282"/>
        <end position="302"/>
    </location>
</feature>
<comment type="similarity">
    <text evidence="2">Belongs to the TLS1 family.</text>
</comment>
<accession>A0A1A9WPX5</accession>
<evidence type="ECO:0000313" key="6">
    <source>
        <dbReference type="Proteomes" id="UP000091820"/>
    </source>
</evidence>
<name>A0A1A9WPX5_9MUSC</name>
<dbReference type="GO" id="GO:0005681">
    <property type="term" value="C:spliceosomal complex"/>
    <property type="evidence" value="ECO:0007669"/>
    <property type="project" value="TreeGrafter"/>
</dbReference>
<evidence type="ECO:0000256" key="4">
    <source>
        <dbReference type="SAM" id="MobiDB-lite"/>
    </source>
</evidence>
<evidence type="ECO:0000256" key="2">
    <source>
        <dbReference type="ARBA" id="ARBA00007643"/>
    </source>
</evidence>
<sequence length="318" mass="36481">MADVITKTEGDNGSEKVVFKKATKKSLRQRKQSEDEVDNQEDIVPLENIKVRQKLRERPHGVSVVGLALGKKLAPEEEITLKDPFNAKAGGLVNMQALKAGKLKECDDAYDVGIGTQFSAETNKRDEDEEMMKYIEQELQKRKGITTTDISNDNNSLNSEIEETNDLQKYLTPEEAALMALPEHLRQSSSHRSEEMLSNQMLNGIPEVDLGIDAKIRNIEATEEAKQRLLQDQKNKKDGPSQFVPTNMAVNFMQHNRCKRFNIVSLNIDDGNENRRRNFRKEVNDDQHNHHNQLGPNGIKRATDDYHYDKFKKQFRRY</sequence>
<keyword evidence="3" id="KW-0539">Nucleus</keyword>